<accession>A0A6P8HUM8</accession>
<dbReference type="RefSeq" id="XP_031560134.1">
    <property type="nucleotide sequence ID" value="XM_031704274.1"/>
</dbReference>
<dbReference type="InterPro" id="IPR003619">
    <property type="entry name" value="MAD_homology1_Dwarfin-type"/>
</dbReference>
<dbReference type="InterPro" id="IPR013019">
    <property type="entry name" value="MAD_homology_MH1"/>
</dbReference>
<name>A0A6P8HUM8_ACTTE</name>
<dbReference type="GO" id="GO:0060395">
    <property type="term" value="P:SMAD protein signal transduction"/>
    <property type="evidence" value="ECO:0007669"/>
    <property type="project" value="TreeGrafter"/>
</dbReference>
<dbReference type="GO" id="GO:0140416">
    <property type="term" value="F:transcription regulator inhibitor activity"/>
    <property type="evidence" value="ECO:0007669"/>
    <property type="project" value="TreeGrafter"/>
</dbReference>
<dbReference type="GO" id="GO:0030154">
    <property type="term" value="P:cell differentiation"/>
    <property type="evidence" value="ECO:0007669"/>
    <property type="project" value="TreeGrafter"/>
</dbReference>
<sequence>MFNLFTVANFHNTHLIQNLLKFCVLDGDKIAELKDTTNSILKRLKVCELGFLLQALQSRGGDVSSCVFYPCDDRIGKRIIHEPHLIVYRTFRHPGIQSVSELKHLAVCSRHDVTNEKICINPYHYSAVVQIELPAKRSTPVKSKNDTKREESSSGFVSNYTPSTSMEPTVSSMPLSLTEHPRNPKEWPKRSWCCVAYWEHNDRIGPLYHQYQHHNILNIYESLPVSNKAKGMCLAALYGDSIASDTTKRVRNHIGFGLQLSREEDGIWMYNRSDFSLFANGPTLSERTSEFTCRHNTIVHKVPPGYSLKLYDYTESPRTCQSYGDDVKLSVPHSVRVSFAKGWGNTCSTSYRRQFVTSCPCWIEIHFVV</sequence>
<dbReference type="GO" id="GO:0046872">
    <property type="term" value="F:metal ion binding"/>
    <property type="evidence" value="ECO:0007669"/>
    <property type="project" value="UniProtKB-KW"/>
</dbReference>
<dbReference type="OrthoDB" id="5946219at2759"/>
<dbReference type="Pfam" id="PF03166">
    <property type="entry name" value="MH2"/>
    <property type="match status" value="1"/>
</dbReference>
<dbReference type="GO" id="GO:0071144">
    <property type="term" value="C:heteromeric SMAD protein complex"/>
    <property type="evidence" value="ECO:0007669"/>
    <property type="project" value="TreeGrafter"/>
</dbReference>
<evidence type="ECO:0000256" key="1">
    <source>
        <dbReference type="ARBA" id="ARBA00005545"/>
    </source>
</evidence>
<feature type="compositionally biased region" description="Polar residues" evidence="8">
    <location>
        <begin position="153"/>
        <end position="175"/>
    </location>
</feature>
<evidence type="ECO:0000256" key="5">
    <source>
        <dbReference type="ARBA" id="ARBA00023163"/>
    </source>
</evidence>
<dbReference type="GO" id="GO:0009653">
    <property type="term" value="P:anatomical structure morphogenesis"/>
    <property type="evidence" value="ECO:0007669"/>
    <property type="project" value="TreeGrafter"/>
</dbReference>
<comment type="similarity">
    <text evidence="1 7">Belongs to the dwarfin/SMAD family.</text>
</comment>
<proteinExistence type="inferred from homology"/>
<comment type="subcellular location">
    <subcellularLocation>
        <location evidence="7">Cytoplasm</location>
    </subcellularLocation>
    <subcellularLocation>
        <location evidence="7">Nucleus</location>
    </subcellularLocation>
</comment>
<dbReference type="InterPro" id="IPR013790">
    <property type="entry name" value="Dwarfin"/>
</dbReference>
<dbReference type="GeneID" id="116296268"/>
<dbReference type="PANTHER" id="PTHR13703">
    <property type="entry name" value="SMAD"/>
    <property type="match status" value="1"/>
</dbReference>
<dbReference type="SMART" id="SM00523">
    <property type="entry name" value="DWA"/>
    <property type="match status" value="1"/>
</dbReference>
<evidence type="ECO:0000256" key="8">
    <source>
        <dbReference type="SAM" id="MobiDB-lite"/>
    </source>
</evidence>
<dbReference type="PANTHER" id="PTHR13703:SF54">
    <property type="entry name" value="MOTHERS AGAINST DECAPENTAPLEGIC HOMOLOG"/>
    <property type="match status" value="1"/>
</dbReference>
<feature type="domain" description="MH1" evidence="9">
    <location>
        <begin position="14"/>
        <end position="134"/>
    </location>
</feature>
<evidence type="ECO:0000313" key="12">
    <source>
        <dbReference type="RefSeq" id="XP_031560133.1"/>
    </source>
</evidence>
<keyword evidence="5 7" id="KW-0804">Transcription</keyword>
<evidence type="ECO:0000256" key="3">
    <source>
        <dbReference type="ARBA" id="ARBA00022833"/>
    </source>
</evidence>
<evidence type="ECO:0000259" key="10">
    <source>
        <dbReference type="PROSITE" id="PS51076"/>
    </source>
</evidence>
<keyword evidence="3" id="KW-0862">Zinc</keyword>
<dbReference type="Gene3D" id="3.90.520.10">
    <property type="entry name" value="SMAD MH1 domain"/>
    <property type="match status" value="1"/>
</dbReference>
<evidence type="ECO:0000313" key="13">
    <source>
        <dbReference type="RefSeq" id="XP_031560134.1"/>
    </source>
</evidence>
<keyword evidence="4 7" id="KW-0805">Transcription regulation</keyword>
<keyword evidence="7" id="KW-0963">Cytoplasm</keyword>
<dbReference type="GO" id="GO:0070411">
    <property type="term" value="F:I-SMAD binding"/>
    <property type="evidence" value="ECO:0007669"/>
    <property type="project" value="TreeGrafter"/>
</dbReference>
<evidence type="ECO:0000313" key="11">
    <source>
        <dbReference type="Proteomes" id="UP000515163"/>
    </source>
</evidence>
<evidence type="ECO:0000256" key="6">
    <source>
        <dbReference type="ARBA" id="ARBA00023242"/>
    </source>
</evidence>
<evidence type="ECO:0000259" key="9">
    <source>
        <dbReference type="PROSITE" id="PS51075"/>
    </source>
</evidence>
<keyword evidence="2" id="KW-0479">Metal-binding</keyword>
<dbReference type="SMART" id="SM00524">
    <property type="entry name" value="DWB"/>
    <property type="match status" value="1"/>
</dbReference>
<dbReference type="InterPro" id="IPR008984">
    <property type="entry name" value="SMAD_FHA_dom_sf"/>
</dbReference>
<dbReference type="KEGG" id="aten:116296268"/>
<dbReference type="PROSITE" id="PS51076">
    <property type="entry name" value="MH2"/>
    <property type="match status" value="1"/>
</dbReference>
<dbReference type="Gene3D" id="2.60.200.10">
    <property type="match status" value="1"/>
</dbReference>
<feature type="compositionally biased region" description="Basic and acidic residues" evidence="8">
    <location>
        <begin position="143"/>
        <end position="152"/>
    </location>
</feature>
<dbReference type="PROSITE" id="PS51075">
    <property type="entry name" value="MH1"/>
    <property type="match status" value="1"/>
</dbReference>
<reference evidence="12 13" key="1">
    <citation type="submission" date="2025-04" db="UniProtKB">
        <authorList>
            <consortium name="RefSeq"/>
        </authorList>
    </citation>
    <scope>IDENTIFICATION</scope>
    <source>
        <tissue evidence="12 13">Tentacle</tissue>
    </source>
</reference>
<dbReference type="AlphaFoldDB" id="A0A6P8HUM8"/>
<dbReference type="Proteomes" id="UP000515163">
    <property type="component" value="Unplaced"/>
</dbReference>
<organism evidence="11 13">
    <name type="scientific">Actinia tenebrosa</name>
    <name type="common">Australian red waratah sea anemone</name>
    <dbReference type="NCBI Taxonomy" id="6105"/>
    <lineage>
        <taxon>Eukaryota</taxon>
        <taxon>Metazoa</taxon>
        <taxon>Cnidaria</taxon>
        <taxon>Anthozoa</taxon>
        <taxon>Hexacorallia</taxon>
        <taxon>Actiniaria</taxon>
        <taxon>Actiniidae</taxon>
        <taxon>Actinia</taxon>
    </lineage>
</organism>
<dbReference type="SUPFAM" id="SSF49879">
    <property type="entry name" value="SMAD/FHA domain"/>
    <property type="match status" value="1"/>
</dbReference>
<dbReference type="SUPFAM" id="SSF56366">
    <property type="entry name" value="SMAD MH1 domain"/>
    <property type="match status" value="1"/>
</dbReference>
<dbReference type="InterPro" id="IPR017855">
    <property type="entry name" value="SMAD-like_dom_sf"/>
</dbReference>
<dbReference type="InterPro" id="IPR001132">
    <property type="entry name" value="SMAD_dom_Dwarfin-type"/>
</dbReference>
<keyword evidence="11" id="KW-1185">Reference proteome</keyword>
<dbReference type="Pfam" id="PF03165">
    <property type="entry name" value="MH1"/>
    <property type="match status" value="1"/>
</dbReference>
<dbReference type="InterPro" id="IPR036578">
    <property type="entry name" value="SMAD_MH1_sf"/>
</dbReference>
<keyword evidence="6 7" id="KW-0539">Nucleus</keyword>
<dbReference type="RefSeq" id="XP_031560133.1">
    <property type="nucleotide sequence ID" value="XM_031704273.1"/>
</dbReference>
<gene>
    <name evidence="12 13" type="primary">LOC116296268</name>
</gene>
<feature type="domain" description="MH2" evidence="10">
    <location>
        <begin position="192"/>
        <end position="369"/>
    </location>
</feature>
<protein>
    <recommendedName>
        <fullName evidence="7">Mothers against decapentaplegic homolog</fullName>
        <shortName evidence="7">MAD homolog</shortName>
        <shortName evidence="7">Mothers against DPP homolog</shortName>
    </recommendedName>
    <alternativeName>
        <fullName evidence="7">SMAD family member</fullName>
    </alternativeName>
</protein>
<dbReference type="GO" id="GO:0006357">
    <property type="term" value="P:regulation of transcription by RNA polymerase II"/>
    <property type="evidence" value="ECO:0007669"/>
    <property type="project" value="TreeGrafter"/>
</dbReference>
<evidence type="ECO:0000256" key="4">
    <source>
        <dbReference type="ARBA" id="ARBA00023015"/>
    </source>
</evidence>
<evidence type="ECO:0000256" key="7">
    <source>
        <dbReference type="RuleBase" id="RU361195"/>
    </source>
</evidence>
<dbReference type="GO" id="GO:0005737">
    <property type="term" value="C:cytoplasm"/>
    <property type="evidence" value="ECO:0007669"/>
    <property type="project" value="UniProtKB-SubCell"/>
</dbReference>
<evidence type="ECO:0000256" key="2">
    <source>
        <dbReference type="ARBA" id="ARBA00022723"/>
    </source>
</evidence>
<feature type="region of interest" description="Disordered" evidence="8">
    <location>
        <begin position="139"/>
        <end position="181"/>
    </location>
</feature>